<proteinExistence type="predicted"/>
<dbReference type="STRING" id="76021.BS329_32310"/>
<keyword evidence="3" id="KW-1185">Reference proteome</keyword>
<name>A0A1R0KIZ7_9PSEU</name>
<reference evidence="2 3" key="1">
    <citation type="submission" date="2016-01" db="EMBL/GenBank/DDBJ databases">
        <title>Amycolatopsis coloradensis genome sequencing and assembly.</title>
        <authorList>
            <person name="Mayilraj S."/>
        </authorList>
    </citation>
    <scope>NUCLEOTIDE SEQUENCE [LARGE SCALE GENOMIC DNA]</scope>
    <source>
        <strain evidence="2 3">DSM 44225</strain>
    </source>
</reference>
<protein>
    <recommendedName>
        <fullName evidence="1">DUF7715 domain-containing protein</fullName>
    </recommendedName>
</protein>
<comment type="caution">
    <text evidence="2">The sequence shown here is derived from an EMBL/GenBank/DDBJ whole genome shotgun (WGS) entry which is preliminary data.</text>
</comment>
<dbReference type="Pfam" id="PF24831">
    <property type="entry name" value="DUF7715"/>
    <property type="match status" value="1"/>
</dbReference>
<evidence type="ECO:0000313" key="3">
    <source>
        <dbReference type="Proteomes" id="UP000187486"/>
    </source>
</evidence>
<feature type="domain" description="DUF7715" evidence="1">
    <location>
        <begin position="2"/>
        <end position="124"/>
    </location>
</feature>
<dbReference type="Proteomes" id="UP000187486">
    <property type="component" value="Unassembled WGS sequence"/>
</dbReference>
<gene>
    <name evidence="2" type="ORF">BS329_32310</name>
</gene>
<evidence type="ECO:0000313" key="2">
    <source>
        <dbReference type="EMBL" id="OLZ45773.1"/>
    </source>
</evidence>
<dbReference type="AlphaFoldDB" id="A0A1R0KIZ7"/>
<sequence>MMKLLVATSKTQGARENDFNHCIEGELIWIAPCCDDGEDSPDSECGCSRSFAGLNSHRGTTTALVAELPDFTYFDYAEALWSSLAAQGWPADAADEVATGLLAFTAGWDVGTVLERRSEWFAERLVPAPPG</sequence>
<organism evidence="2 3">
    <name type="scientific">Amycolatopsis coloradensis</name>
    <dbReference type="NCBI Taxonomy" id="76021"/>
    <lineage>
        <taxon>Bacteria</taxon>
        <taxon>Bacillati</taxon>
        <taxon>Actinomycetota</taxon>
        <taxon>Actinomycetes</taxon>
        <taxon>Pseudonocardiales</taxon>
        <taxon>Pseudonocardiaceae</taxon>
        <taxon>Amycolatopsis</taxon>
    </lineage>
</organism>
<evidence type="ECO:0000259" key="1">
    <source>
        <dbReference type="Pfam" id="PF24831"/>
    </source>
</evidence>
<accession>A0A1R0KIZ7</accession>
<dbReference type="InterPro" id="IPR056132">
    <property type="entry name" value="DUF7715"/>
</dbReference>
<dbReference type="EMBL" id="MQUQ01000019">
    <property type="protein sequence ID" value="OLZ45773.1"/>
    <property type="molecule type" value="Genomic_DNA"/>
</dbReference>